<reference evidence="5 6" key="2">
    <citation type="journal article" date="2011" name="Stand. Genomic Sci.">
        <title>Complete genome sequence of Ferroglobus placidus AEDII12DO.</title>
        <authorList>
            <person name="Anderson I."/>
            <person name="Risso C."/>
            <person name="Holmes D."/>
            <person name="Lucas S."/>
            <person name="Copeland A."/>
            <person name="Lapidus A."/>
            <person name="Cheng J.F."/>
            <person name="Bruce D."/>
            <person name="Goodwin L."/>
            <person name="Pitluck S."/>
            <person name="Saunders E."/>
            <person name="Brettin T."/>
            <person name="Detter J.C."/>
            <person name="Han C."/>
            <person name="Tapia R."/>
            <person name="Larimer F."/>
            <person name="Land M."/>
            <person name="Hauser L."/>
            <person name="Woyke T."/>
            <person name="Lovley D."/>
            <person name="Kyrpides N."/>
            <person name="Ivanova N."/>
        </authorList>
    </citation>
    <scope>NUCLEOTIDE SEQUENCE [LARGE SCALE GENOMIC DNA]</scope>
    <source>
        <strain evidence="6">DSM 10642 / AEDII12DO</strain>
    </source>
</reference>
<comment type="similarity">
    <text evidence="4">Belongs to the THEP1 NTPase family.</text>
</comment>
<keyword evidence="2 4" id="KW-0378">Hydrolase</keyword>
<dbReference type="AlphaFoldDB" id="D3RY99"/>
<dbReference type="Pfam" id="PF03266">
    <property type="entry name" value="NTPase_1"/>
    <property type="match status" value="1"/>
</dbReference>
<evidence type="ECO:0000313" key="6">
    <source>
        <dbReference type="Proteomes" id="UP000002613"/>
    </source>
</evidence>
<proteinExistence type="inferred from homology"/>
<keyword evidence="3 4" id="KW-0067">ATP-binding</keyword>
<dbReference type="STRING" id="589924.Ferp_1308"/>
<evidence type="ECO:0000256" key="2">
    <source>
        <dbReference type="ARBA" id="ARBA00022801"/>
    </source>
</evidence>
<feature type="binding site" evidence="4">
    <location>
        <begin position="93"/>
        <end position="100"/>
    </location>
    <ligand>
        <name>ATP</name>
        <dbReference type="ChEBI" id="CHEBI:30616"/>
    </ligand>
</feature>
<name>D3RY99_FERPA</name>
<dbReference type="Proteomes" id="UP000002613">
    <property type="component" value="Chromosome"/>
</dbReference>
<evidence type="ECO:0000256" key="1">
    <source>
        <dbReference type="ARBA" id="ARBA00022741"/>
    </source>
</evidence>
<dbReference type="NCBIfam" id="NF010248">
    <property type="entry name" value="PRK13695.1"/>
    <property type="match status" value="1"/>
</dbReference>
<protein>
    <recommendedName>
        <fullName evidence="4">Nucleoside-triphosphatase Ferp_1308</fullName>
        <shortName evidence="4">NTPase</shortName>
        <ecNumber evidence="4">3.6.1.15</ecNumber>
    </recommendedName>
    <alternativeName>
        <fullName evidence="4">Nucleoside triphosphate phosphohydrolase</fullName>
    </alternativeName>
</protein>
<dbReference type="InterPro" id="IPR027417">
    <property type="entry name" value="P-loop_NTPase"/>
</dbReference>
<dbReference type="InterPro" id="IPR004948">
    <property type="entry name" value="Nuc-triphosphatase_THEP1"/>
</dbReference>
<keyword evidence="1 4" id="KW-0547">Nucleotide-binding</keyword>
<dbReference type="GeneID" id="8778821"/>
<reference evidence="6" key="1">
    <citation type="submission" date="2010-02" db="EMBL/GenBank/DDBJ databases">
        <title>Complete sequence of Ferroglobus placidus DSM 10642.</title>
        <authorList>
            <consortium name="US DOE Joint Genome Institute"/>
            <person name="Lucas S."/>
            <person name="Copeland A."/>
            <person name="Lapidus A."/>
            <person name="Cheng J.-F."/>
            <person name="Bruce D."/>
            <person name="Goodwin L."/>
            <person name="Pitluck S."/>
            <person name="Saunders E."/>
            <person name="Brettin T."/>
            <person name="Detter J.C."/>
            <person name="Han C."/>
            <person name="Tapia R."/>
            <person name="Larimer F."/>
            <person name="Land M."/>
            <person name="Hauser L."/>
            <person name="Kyrpides N."/>
            <person name="Ivanova N."/>
            <person name="Holmes D."/>
            <person name="Lovley D."/>
            <person name="Kyrpides N."/>
            <person name="Anderson I.J."/>
            <person name="Woyke T."/>
        </authorList>
    </citation>
    <scope>NUCLEOTIDE SEQUENCE [LARGE SCALE GENOMIC DNA]</scope>
    <source>
        <strain evidence="6">DSM 10642 / AEDII12DO</strain>
    </source>
</reference>
<dbReference type="PANTHER" id="PTHR43146">
    <property type="entry name" value="CANCER-RELATED NUCLEOSIDE-TRIPHOSPHATASE"/>
    <property type="match status" value="1"/>
</dbReference>
<gene>
    <name evidence="5" type="ordered locus">Ferp_1308</name>
</gene>
<dbReference type="SUPFAM" id="SSF52540">
    <property type="entry name" value="P-loop containing nucleoside triphosphate hydrolases"/>
    <property type="match status" value="1"/>
</dbReference>
<comment type="catalytic activity">
    <reaction evidence="4">
        <text>a ribonucleoside 5'-triphosphate + H2O = a ribonucleoside 5'-diphosphate + phosphate + H(+)</text>
        <dbReference type="Rhea" id="RHEA:23680"/>
        <dbReference type="ChEBI" id="CHEBI:15377"/>
        <dbReference type="ChEBI" id="CHEBI:15378"/>
        <dbReference type="ChEBI" id="CHEBI:43474"/>
        <dbReference type="ChEBI" id="CHEBI:57930"/>
        <dbReference type="ChEBI" id="CHEBI:61557"/>
        <dbReference type="EC" id="3.6.1.15"/>
    </reaction>
</comment>
<dbReference type="KEGG" id="fpl:Ferp_1308"/>
<dbReference type="HOGENOM" id="CLU_103145_1_1_2"/>
<organism evidence="5 6">
    <name type="scientific">Ferroglobus placidus (strain DSM 10642 / AEDII12DO)</name>
    <dbReference type="NCBI Taxonomy" id="589924"/>
    <lineage>
        <taxon>Archaea</taxon>
        <taxon>Methanobacteriati</taxon>
        <taxon>Methanobacteriota</taxon>
        <taxon>Archaeoglobi</taxon>
        <taxon>Archaeoglobales</taxon>
        <taxon>Archaeoglobaceae</taxon>
        <taxon>Ferroglobus</taxon>
    </lineage>
</organism>
<dbReference type="PaxDb" id="589924-Ferp_1308"/>
<dbReference type="RefSeq" id="WP_012965805.1">
    <property type="nucleotide sequence ID" value="NC_013849.1"/>
</dbReference>
<dbReference type="PANTHER" id="PTHR43146:SF1">
    <property type="entry name" value="CANCER-RELATED NUCLEOSIDE-TRIPHOSPHATASE"/>
    <property type="match status" value="1"/>
</dbReference>
<dbReference type="GO" id="GO:0017111">
    <property type="term" value="F:ribonucleoside triphosphate phosphatase activity"/>
    <property type="evidence" value="ECO:0007669"/>
    <property type="project" value="UniProtKB-UniRule"/>
</dbReference>
<dbReference type="HAMAP" id="MF_00796">
    <property type="entry name" value="NTPase_1"/>
    <property type="match status" value="1"/>
</dbReference>
<dbReference type="GO" id="GO:0005524">
    <property type="term" value="F:ATP binding"/>
    <property type="evidence" value="ECO:0007669"/>
    <property type="project" value="UniProtKB-UniRule"/>
</dbReference>
<sequence length="172" mass="19772">MQIALTGRPGIGKTTACLKIFEKLKDEMKISGFVTKEVREKGRRIGFKLVNLESGEESWLAKVGEGKVKVGKYAVFVENLEKFLDEISLDSDLIIIDEVGPMELKSEKFVKFVENLLRKDNVIFTIHYKACHRILDEIRRRFKVITLTEENRNKAVEEVVEIVRGRKSQDSN</sequence>
<dbReference type="CDD" id="cd19482">
    <property type="entry name" value="RecA-like_Thep1"/>
    <property type="match status" value="1"/>
</dbReference>
<dbReference type="Gene3D" id="3.40.50.300">
    <property type="entry name" value="P-loop containing nucleotide triphosphate hydrolases"/>
    <property type="match status" value="1"/>
</dbReference>
<evidence type="ECO:0000313" key="5">
    <source>
        <dbReference type="EMBL" id="ADC65462.1"/>
    </source>
</evidence>
<dbReference type="EC" id="3.6.1.15" evidence="4"/>
<dbReference type="OrthoDB" id="52698at2157"/>
<comment type="function">
    <text evidence="4">Has nucleotide phosphatase activity towards ATP, GTP, CTP, TTP and UTP. May hydrolyze nucleoside diphosphates with lower efficiency.</text>
</comment>
<accession>D3RY99</accession>
<evidence type="ECO:0000256" key="4">
    <source>
        <dbReference type="HAMAP-Rule" id="MF_00796"/>
    </source>
</evidence>
<dbReference type="eggNOG" id="arCOG01034">
    <property type="taxonomic scope" value="Archaea"/>
</dbReference>
<feature type="binding site" evidence="4">
    <location>
        <begin position="7"/>
        <end position="14"/>
    </location>
    <ligand>
        <name>ATP</name>
        <dbReference type="ChEBI" id="CHEBI:30616"/>
    </ligand>
</feature>
<evidence type="ECO:0000256" key="3">
    <source>
        <dbReference type="ARBA" id="ARBA00022840"/>
    </source>
</evidence>
<keyword evidence="6" id="KW-1185">Reference proteome</keyword>
<dbReference type="EMBL" id="CP001899">
    <property type="protein sequence ID" value="ADC65462.1"/>
    <property type="molecule type" value="Genomic_DNA"/>
</dbReference>